<feature type="domain" description="SusD-like N-terminal" evidence="7">
    <location>
        <begin position="40"/>
        <end position="222"/>
    </location>
</feature>
<comment type="similarity">
    <text evidence="2">Belongs to the SusD family.</text>
</comment>
<comment type="subcellular location">
    <subcellularLocation>
        <location evidence="1">Cell outer membrane</location>
    </subcellularLocation>
</comment>
<dbReference type="GO" id="GO:0009279">
    <property type="term" value="C:cell outer membrane"/>
    <property type="evidence" value="ECO:0007669"/>
    <property type="project" value="UniProtKB-SubCell"/>
</dbReference>
<dbReference type="Pfam" id="PF14322">
    <property type="entry name" value="SusD-like_3"/>
    <property type="match status" value="1"/>
</dbReference>
<evidence type="ECO:0000259" key="7">
    <source>
        <dbReference type="Pfam" id="PF14322"/>
    </source>
</evidence>
<keyword evidence="5" id="KW-0998">Cell outer membrane</keyword>
<reference evidence="8 9" key="1">
    <citation type="submission" date="2018-07" db="EMBL/GenBank/DDBJ databases">
        <title>Leeuwenhoekiella genomics.</title>
        <authorList>
            <person name="Tahon G."/>
            <person name="Willems A."/>
        </authorList>
    </citation>
    <scope>NUCLEOTIDE SEQUENCE [LARGE SCALE GENOMIC DNA]</scope>
    <source>
        <strain evidence="8 9">LMG 1345</strain>
    </source>
</reference>
<dbReference type="Proteomes" id="UP000290608">
    <property type="component" value="Unassembled WGS sequence"/>
</dbReference>
<protein>
    <submittedName>
        <fullName evidence="8">Putative outer membrane starch-binding protein</fullName>
    </submittedName>
</protein>
<evidence type="ECO:0000313" key="8">
    <source>
        <dbReference type="EMBL" id="RXG25398.1"/>
    </source>
</evidence>
<evidence type="ECO:0000256" key="4">
    <source>
        <dbReference type="ARBA" id="ARBA00023136"/>
    </source>
</evidence>
<evidence type="ECO:0000256" key="5">
    <source>
        <dbReference type="ARBA" id="ARBA00023237"/>
    </source>
</evidence>
<organism evidence="8 9">
    <name type="scientific">Leeuwenhoekiella marinoflava</name>
    <dbReference type="NCBI Taxonomy" id="988"/>
    <lineage>
        <taxon>Bacteria</taxon>
        <taxon>Pseudomonadati</taxon>
        <taxon>Bacteroidota</taxon>
        <taxon>Flavobacteriia</taxon>
        <taxon>Flavobacteriales</taxon>
        <taxon>Flavobacteriaceae</taxon>
        <taxon>Leeuwenhoekiella</taxon>
    </lineage>
</organism>
<dbReference type="EMBL" id="QOVL01000023">
    <property type="protein sequence ID" value="RXG25398.1"/>
    <property type="molecule type" value="Genomic_DNA"/>
</dbReference>
<dbReference type="InterPro" id="IPR033985">
    <property type="entry name" value="SusD-like_N"/>
</dbReference>
<proteinExistence type="inferred from homology"/>
<keyword evidence="4" id="KW-0472">Membrane</keyword>
<comment type="caution">
    <text evidence="8">The sequence shown here is derived from an EMBL/GenBank/DDBJ whole genome shotgun (WGS) entry which is preliminary data.</text>
</comment>
<dbReference type="Gene3D" id="1.25.40.390">
    <property type="match status" value="1"/>
</dbReference>
<dbReference type="Pfam" id="PF07980">
    <property type="entry name" value="SusD_RagB"/>
    <property type="match status" value="1"/>
</dbReference>
<dbReference type="RefSeq" id="WP_073100592.1">
    <property type="nucleotide sequence ID" value="NZ_QOVL01000023.1"/>
</dbReference>
<evidence type="ECO:0000256" key="2">
    <source>
        <dbReference type="ARBA" id="ARBA00006275"/>
    </source>
</evidence>
<evidence type="ECO:0000256" key="1">
    <source>
        <dbReference type="ARBA" id="ARBA00004442"/>
    </source>
</evidence>
<evidence type="ECO:0000256" key="3">
    <source>
        <dbReference type="ARBA" id="ARBA00022729"/>
    </source>
</evidence>
<dbReference type="SUPFAM" id="SSF48452">
    <property type="entry name" value="TPR-like"/>
    <property type="match status" value="1"/>
</dbReference>
<accession>A0A4Q0PFN0</accession>
<name>A0A4Q0PFN0_9FLAO</name>
<sequence>MKNIYIKLTICALAVLPLGYSSCSEEFIDEELVAVLTQERYNTPEGIEDLVNGAYEGLRFHFNYEWAYVLTNYGTDTFTNGGGTNHIRWNQYSSELDATESDNLAPYWDNMYAQINLANIGLSKIPEVLDESPALRDTRMGELYFLRGFNYFNLVTQFGDVPISTEPITTDRADFPRDPKEEVFNLLIDDLTKAVEMLPVEESQEGRLTKAAARHFLAKAYLTRASEINAEITQANDLQMAATLADQVISERTLAPDYNDIFNYTAVNGPNEQLDEILLAAQFDNTQALLGRYGNQTHLYFLSVYRFFPGMTRNLADGREFQRLKPTDYGLDNFDRVNDSRFYKSFQTSYIAQNTNSVPEWTAATAPSPDLVGELKFNVGDTAAVYVINEADDMRFTPEYKASLAPLVVARYAVDANGNQVTDFNISTYPSLSKYSDPFRTNFNDSKGTRDGILARLGETYLIAAEAYGRMGQYGTALGYINTLRERAAYKDGEDRGSAYYLTETEVDFGNTTSTADAMVATEAFFTPGTTEANSQLYPPGVGSKAAMFIEFVLNERARELMGEFYRWVDLVRTERLISRAQAFNPDAAANVSEKFTLRPVPQSYLDALIIDGSALSASEKQAMQNPGF</sequence>
<feature type="domain" description="RagB/SusD" evidence="6">
    <location>
        <begin position="327"/>
        <end position="596"/>
    </location>
</feature>
<dbReference type="InterPro" id="IPR011990">
    <property type="entry name" value="TPR-like_helical_dom_sf"/>
</dbReference>
<gene>
    <name evidence="8" type="ORF">DSL99_3554</name>
</gene>
<evidence type="ECO:0000313" key="9">
    <source>
        <dbReference type="Proteomes" id="UP000290608"/>
    </source>
</evidence>
<dbReference type="AlphaFoldDB" id="A0A4Q0PFN0"/>
<dbReference type="STRING" id="1122159.SAMN02745246_03621"/>
<dbReference type="InterPro" id="IPR012944">
    <property type="entry name" value="SusD_RagB_dom"/>
</dbReference>
<evidence type="ECO:0000259" key="6">
    <source>
        <dbReference type="Pfam" id="PF07980"/>
    </source>
</evidence>
<keyword evidence="3" id="KW-0732">Signal</keyword>